<dbReference type="RefSeq" id="XP_001429319.1">
    <property type="nucleotide sequence ID" value="XM_001429282.1"/>
</dbReference>
<protein>
    <recommendedName>
        <fullName evidence="4">Transmembrane protein</fullName>
    </recommendedName>
</protein>
<feature type="transmembrane region" description="Helical" evidence="1">
    <location>
        <begin position="166"/>
        <end position="187"/>
    </location>
</feature>
<dbReference type="EMBL" id="CT868017">
    <property type="protein sequence ID" value="CAK61921.1"/>
    <property type="molecule type" value="Genomic_DNA"/>
</dbReference>
<dbReference type="InParanoid" id="A0BTQ4"/>
<evidence type="ECO:0000313" key="2">
    <source>
        <dbReference type="EMBL" id="CAK61921.1"/>
    </source>
</evidence>
<keyword evidence="3" id="KW-1185">Reference proteome</keyword>
<dbReference type="KEGG" id="ptm:GSPATT00032153001"/>
<reference evidence="2 3" key="1">
    <citation type="journal article" date="2006" name="Nature">
        <title>Global trends of whole-genome duplications revealed by the ciliate Paramecium tetraurelia.</title>
        <authorList>
            <consortium name="Genoscope"/>
            <person name="Aury J.-M."/>
            <person name="Jaillon O."/>
            <person name="Duret L."/>
            <person name="Noel B."/>
            <person name="Jubin C."/>
            <person name="Porcel B.M."/>
            <person name="Segurens B."/>
            <person name="Daubin V."/>
            <person name="Anthouard V."/>
            <person name="Aiach N."/>
            <person name="Arnaiz O."/>
            <person name="Billaut A."/>
            <person name="Beisson J."/>
            <person name="Blanc I."/>
            <person name="Bouhouche K."/>
            <person name="Camara F."/>
            <person name="Duharcourt S."/>
            <person name="Guigo R."/>
            <person name="Gogendeau D."/>
            <person name="Katinka M."/>
            <person name="Keller A.-M."/>
            <person name="Kissmehl R."/>
            <person name="Klotz C."/>
            <person name="Koll F."/>
            <person name="Le Moue A."/>
            <person name="Lepere C."/>
            <person name="Malinsky S."/>
            <person name="Nowacki M."/>
            <person name="Nowak J.K."/>
            <person name="Plattner H."/>
            <person name="Poulain J."/>
            <person name="Ruiz F."/>
            <person name="Serrano V."/>
            <person name="Zagulski M."/>
            <person name="Dessen P."/>
            <person name="Betermier M."/>
            <person name="Weissenbach J."/>
            <person name="Scarpelli C."/>
            <person name="Schachter V."/>
            <person name="Sperling L."/>
            <person name="Meyer E."/>
            <person name="Cohen J."/>
            <person name="Wincker P."/>
        </authorList>
    </citation>
    <scope>NUCLEOTIDE SEQUENCE [LARGE SCALE GENOMIC DNA]</scope>
    <source>
        <strain evidence="2 3">Stock d4-2</strain>
    </source>
</reference>
<feature type="transmembrane region" description="Helical" evidence="1">
    <location>
        <begin position="302"/>
        <end position="320"/>
    </location>
</feature>
<keyword evidence="1" id="KW-1133">Transmembrane helix</keyword>
<dbReference type="HOGENOM" id="CLU_856507_0_0_1"/>
<accession>A0BTQ4</accession>
<organism evidence="2 3">
    <name type="scientific">Paramecium tetraurelia</name>
    <dbReference type="NCBI Taxonomy" id="5888"/>
    <lineage>
        <taxon>Eukaryota</taxon>
        <taxon>Sar</taxon>
        <taxon>Alveolata</taxon>
        <taxon>Ciliophora</taxon>
        <taxon>Intramacronucleata</taxon>
        <taxon>Oligohymenophorea</taxon>
        <taxon>Peniculida</taxon>
        <taxon>Parameciidae</taxon>
        <taxon>Paramecium</taxon>
    </lineage>
</organism>
<dbReference type="GeneID" id="5015104"/>
<proteinExistence type="predicted"/>
<feature type="transmembrane region" description="Helical" evidence="1">
    <location>
        <begin position="63"/>
        <end position="81"/>
    </location>
</feature>
<name>A0BTQ4_PARTE</name>
<sequence length="325" mass="39296">MKKLIQSLNKIVSKIKSKSYLNLEFYYVLVIIQNNIKYSCQFHTNKNYIRLKFKDSNPYLRNYFFYINQFSVLTINTWVFFQNLRLLAFSKDIQLSFGIFWLNHLQEINCSYLNKIVQLCSFRQNQNFLEYLNFNQNFLKVKVLDLILPEFLRINHLCTKIQSLNVFHLIIIEVNCYYFYLIIKLVVQIQHIHKKAYLQKINSQESINSIFVSIKSSIYYYSQTKENLISFISQMIIPKILYQYFWLFNQENEVGFCFENLKQHYAVIFSLIQLIHISLDFRLTKFRWLNLTQFSYAHFEQVSLSLIVVEISCIFVMFYGQSCFF</sequence>
<keyword evidence="1" id="KW-0812">Transmembrane</keyword>
<dbReference type="AlphaFoldDB" id="A0BTQ4"/>
<evidence type="ECO:0008006" key="4">
    <source>
        <dbReference type="Google" id="ProtNLM"/>
    </source>
</evidence>
<dbReference type="Proteomes" id="UP000000600">
    <property type="component" value="Unassembled WGS sequence"/>
</dbReference>
<evidence type="ECO:0000256" key="1">
    <source>
        <dbReference type="SAM" id="Phobius"/>
    </source>
</evidence>
<keyword evidence="1" id="KW-0472">Membrane</keyword>
<evidence type="ECO:0000313" key="3">
    <source>
        <dbReference type="Proteomes" id="UP000000600"/>
    </source>
</evidence>
<gene>
    <name evidence="2" type="ORF">GSPATT00032153001</name>
</gene>